<organism evidence="3 4">
    <name type="scientific">Antricoccus suffuscus</name>
    <dbReference type="NCBI Taxonomy" id="1629062"/>
    <lineage>
        <taxon>Bacteria</taxon>
        <taxon>Bacillati</taxon>
        <taxon>Actinomycetota</taxon>
        <taxon>Actinomycetes</taxon>
        <taxon>Geodermatophilales</taxon>
        <taxon>Antricoccaceae</taxon>
        <taxon>Antricoccus</taxon>
    </lineage>
</organism>
<dbReference type="Pfam" id="PF07811">
    <property type="entry name" value="TadE"/>
    <property type="match status" value="1"/>
</dbReference>
<dbReference type="EMBL" id="PVUE01000012">
    <property type="protein sequence ID" value="PRZ41098.1"/>
    <property type="molecule type" value="Genomic_DNA"/>
</dbReference>
<protein>
    <submittedName>
        <fullName evidence="3">TadE-like protein</fullName>
    </submittedName>
</protein>
<name>A0A2T0ZYD6_9ACTN</name>
<evidence type="ECO:0000313" key="3">
    <source>
        <dbReference type="EMBL" id="PRZ41098.1"/>
    </source>
</evidence>
<feature type="transmembrane region" description="Helical" evidence="1">
    <location>
        <begin position="14"/>
        <end position="35"/>
    </location>
</feature>
<gene>
    <name evidence="3" type="ORF">CLV47_112131</name>
</gene>
<evidence type="ECO:0000256" key="1">
    <source>
        <dbReference type="SAM" id="Phobius"/>
    </source>
</evidence>
<comment type="caution">
    <text evidence="3">The sequence shown here is derived from an EMBL/GenBank/DDBJ whole genome shotgun (WGS) entry which is preliminary data.</text>
</comment>
<keyword evidence="1" id="KW-1133">Transmembrane helix</keyword>
<proteinExistence type="predicted"/>
<accession>A0A2T0ZYD6</accession>
<evidence type="ECO:0000259" key="2">
    <source>
        <dbReference type="Pfam" id="PF07811"/>
    </source>
</evidence>
<keyword evidence="1" id="KW-0812">Transmembrane</keyword>
<dbReference type="OrthoDB" id="5195699at2"/>
<keyword evidence="1" id="KW-0472">Membrane</keyword>
<dbReference type="Proteomes" id="UP000237752">
    <property type="component" value="Unassembled WGS sequence"/>
</dbReference>
<reference evidence="3 4" key="1">
    <citation type="submission" date="2018-03" db="EMBL/GenBank/DDBJ databases">
        <title>Genomic Encyclopedia of Archaeal and Bacterial Type Strains, Phase II (KMG-II): from individual species to whole genera.</title>
        <authorList>
            <person name="Goeker M."/>
        </authorList>
    </citation>
    <scope>NUCLEOTIDE SEQUENCE [LARGE SCALE GENOMIC DNA]</scope>
    <source>
        <strain evidence="3 4">DSM 100065</strain>
    </source>
</reference>
<keyword evidence="4" id="KW-1185">Reference proteome</keyword>
<sequence length="131" mass="13377">MCRPRGDSGNVAEFSLVAVLLVAIFLVVLQVGIYIHERNVMAASVQAAARYAANANVTSLAGGQRATKLISEALSEQAASGLTCTVDEEVGDGGLIVVVVRCVGSIPTVVTAVGNVLPIDVTGRAVKEGAQ</sequence>
<dbReference type="InterPro" id="IPR012495">
    <property type="entry name" value="TadE-like_dom"/>
</dbReference>
<evidence type="ECO:0000313" key="4">
    <source>
        <dbReference type="Proteomes" id="UP000237752"/>
    </source>
</evidence>
<dbReference type="AlphaFoldDB" id="A0A2T0ZYD6"/>
<dbReference type="RefSeq" id="WP_106349745.1">
    <property type="nucleotide sequence ID" value="NZ_PVUE01000012.1"/>
</dbReference>
<feature type="domain" description="TadE-like" evidence="2">
    <location>
        <begin position="12"/>
        <end position="50"/>
    </location>
</feature>